<evidence type="ECO:0000313" key="11">
    <source>
        <dbReference type="Proteomes" id="UP000537592"/>
    </source>
</evidence>
<keyword evidence="6 8" id="KW-1133">Transmembrane helix</keyword>
<evidence type="ECO:0000256" key="8">
    <source>
        <dbReference type="RuleBase" id="RU365088"/>
    </source>
</evidence>
<dbReference type="GO" id="GO:0005886">
    <property type="term" value="C:plasma membrane"/>
    <property type="evidence" value="ECO:0007669"/>
    <property type="project" value="UniProtKB-SubCell"/>
</dbReference>
<comment type="caution">
    <text evidence="10">The sequence shown here is derived from an EMBL/GenBank/DDBJ whole genome shotgun (WGS) entry which is preliminary data.</text>
</comment>
<dbReference type="Proteomes" id="UP000537592">
    <property type="component" value="Unassembled WGS sequence"/>
</dbReference>
<organism evidence="10 11">
    <name type="scientific">Pseudochelatococcus contaminans</name>
    <dbReference type="NCBI Taxonomy" id="1538103"/>
    <lineage>
        <taxon>Bacteria</taxon>
        <taxon>Pseudomonadati</taxon>
        <taxon>Pseudomonadota</taxon>
        <taxon>Alphaproteobacteria</taxon>
        <taxon>Hyphomicrobiales</taxon>
        <taxon>Chelatococcaceae</taxon>
        <taxon>Pseudochelatococcus</taxon>
    </lineage>
</organism>
<evidence type="ECO:0000313" key="10">
    <source>
        <dbReference type="EMBL" id="MBB3808806.1"/>
    </source>
</evidence>
<dbReference type="Pfam" id="PF07690">
    <property type="entry name" value="MFS_1"/>
    <property type="match status" value="1"/>
</dbReference>
<feature type="transmembrane region" description="Helical" evidence="8">
    <location>
        <begin position="290"/>
        <end position="309"/>
    </location>
</feature>
<evidence type="ECO:0000256" key="2">
    <source>
        <dbReference type="ARBA" id="ARBA00006236"/>
    </source>
</evidence>
<dbReference type="PANTHER" id="PTHR23502:SF132">
    <property type="entry name" value="POLYAMINE TRANSPORTER 2-RELATED"/>
    <property type="match status" value="1"/>
</dbReference>
<protein>
    <recommendedName>
        <fullName evidence="8">Bcr/CflA family efflux transporter</fullName>
    </recommendedName>
</protein>
<keyword evidence="11" id="KW-1185">Reference proteome</keyword>
<proteinExistence type="inferred from homology"/>
<dbReference type="InterPro" id="IPR020846">
    <property type="entry name" value="MFS_dom"/>
</dbReference>
<evidence type="ECO:0000256" key="7">
    <source>
        <dbReference type="ARBA" id="ARBA00023136"/>
    </source>
</evidence>
<evidence type="ECO:0000256" key="6">
    <source>
        <dbReference type="ARBA" id="ARBA00022989"/>
    </source>
</evidence>
<feature type="transmembrane region" description="Helical" evidence="8">
    <location>
        <begin position="110"/>
        <end position="131"/>
    </location>
</feature>
<dbReference type="AlphaFoldDB" id="A0A7W6EFI6"/>
<comment type="subcellular location">
    <subcellularLocation>
        <location evidence="8">Cell inner membrane</location>
        <topology evidence="8">Multi-pass membrane protein</topology>
    </subcellularLocation>
    <subcellularLocation>
        <location evidence="1">Cell membrane</location>
        <topology evidence="1">Multi-pass membrane protein</topology>
    </subcellularLocation>
</comment>
<accession>A0A7W6EFI6</accession>
<evidence type="ECO:0000256" key="3">
    <source>
        <dbReference type="ARBA" id="ARBA00022448"/>
    </source>
</evidence>
<feature type="transmembrane region" description="Helical" evidence="8">
    <location>
        <begin position="54"/>
        <end position="73"/>
    </location>
</feature>
<dbReference type="Gene3D" id="1.20.1720.10">
    <property type="entry name" value="Multidrug resistance protein D"/>
    <property type="match status" value="1"/>
</dbReference>
<comment type="similarity">
    <text evidence="2 8">Belongs to the major facilitator superfamily. Bcr/CmlA family.</text>
</comment>
<dbReference type="CDD" id="cd17320">
    <property type="entry name" value="MFS_MdfA_MDR_like"/>
    <property type="match status" value="1"/>
</dbReference>
<dbReference type="RefSeq" id="WP_183750846.1">
    <property type="nucleotide sequence ID" value="NZ_JACICC010000002.1"/>
</dbReference>
<dbReference type="NCBIfam" id="TIGR00710">
    <property type="entry name" value="efflux_Bcr_CflA"/>
    <property type="match status" value="1"/>
</dbReference>
<evidence type="ECO:0000256" key="1">
    <source>
        <dbReference type="ARBA" id="ARBA00004651"/>
    </source>
</evidence>
<dbReference type="PROSITE" id="PS50850">
    <property type="entry name" value="MFS"/>
    <property type="match status" value="1"/>
</dbReference>
<dbReference type="EMBL" id="JACICC010000002">
    <property type="protein sequence ID" value="MBB3808806.1"/>
    <property type="molecule type" value="Genomic_DNA"/>
</dbReference>
<feature type="transmembrane region" description="Helical" evidence="8">
    <location>
        <begin position="143"/>
        <end position="168"/>
    </location>
</feature>
<feature type="transmembrane region" description="Helical" evidence="8">
    <location>
        <begin position="315"/>
        <end position="341"/>
    </location>
</feature>
<feature type="transmembrane region" description="Helical" evidence="8">
    <location>
        <begin position="225"/>
        <end position="252"/>
    </location>
</feature>
<evidence type="ECO:0000256" key="4">
    <source>
        <dbReference type="ARBA" id="ARBA00022475"/>
    </source>
</evidence>
<feature type="transmembrane region" description="Helical" evidence="8">
    <location>
        <begin position="258"/>
        <end position="278"/>
    </location>
</feature>
<dbReference type="InterPro" id="IPR004812">
    <property type="entry name" value="Efflux_drug-R_Bcr/CmlA"/>
</dbReference>
<sequence length="417" mass="43779">MEQKLAPSPKLTLAESLPLVIILGVVTAFDAMAIDMYLPAFGDIGRSLNTDAGTLQTSLSVFLIGLAVGQFFYGPLTDRFGRRAPLVAGIVLFIAASVLIAVAQDMTTFMIGRVLQGLGGAAGLVIPRAIVADLYEPRESAKVFSMLMQVMMVAPIAAPPIGGLLLGAFGWRSIFWVLAGIGVLAVFATMRVVPEPLPPAARSKSGIISALMASTRVLRLGRFSAFALSGAFTLAGMFVYIGSSAFIFVDYFGLTPTVYSFIFAAIAIGEILFGYVNIRLLNRWRERQILPIGLAIHAGFVALLVAALLAGFDSLIIVVLLLFLSLVSLSLIFGNVTALVMESAPGNSGSASSLYGVLQYVFAGAVGGLLGLVHNGTLIPPAAVMLVCAIGAMIAWWIAERSSPTTPASTRSTAELS</sequence>
<dbReference type="InterPro" id="IPR036259">
    <property type="entry name" value="MFS_trans_sf"/>
</dbReference>
<dbReference type="GO" id="GO:1990961">
    <property type="term" value="P:xenobiotic detoxification by transmembrane export across the plasma membrane"/>
    <property type="evidence" value="ECO:0007669"/>
    <property type="project" value="InterPro"/>
</dbReference>
<keyword evidence="7 8" id="KW-0472">Membrane</keyword>
<feature type="transmembrane region" description="Helical" evidence="8">
    <location>
        <begin position="378"/>
        <end position="399"/>
    </location>
</feature>
<keyword evidence="8" id="KW-0997">Cell inner membrane</keyword>
<feature type="transmembrane region" description="Helical" evidence="8">
    <location>
        <begin position="12"/>
        <end position="34"/>
    </location>
</feature>
<keyword evidence="5 8" id="KW-0812">Transmembrane</keyword>
<reference evidence="10 11" key="1">
    <citation type="submission" date="2020-08" db="EMBL/GenBank/DDBJ databases">
        <title>Genomic Encyclopedia of Type Strains, Phase IV (KMG-IV): sequencing the most valuable type-strain genomes for metagenomic binning, comparative biology and taxonomic classification.</title>
        <authorList>
            <person name="Goeker M."/>
        </authorList>
    </citation>
    <scope>NUCLEOTIDE SEQUENCE [LARGE SCALE GENOMIC DNA]</scope>
    <source>
        <strain evidence="10 11">DSM 28760</strain>
    </source>
</reference>
<dbReference type="InterPro" id="IPR011701">
    <property type="entry name" value="MFS"/>
</dbReference>
<gene>
    <name evidence="10" type="ORF">FHS81_000876</name>
</gene>
<feature type="domain" description="Major facilitator superfamily (MFS) profile" evidence="9">
    <location>
        <begin position="16"/>
        <end position="403"/>
    </location>
</feature>
<name>A0A7W6EFI6_9HYPH</name>
<evidence type="ECO:0000259" key="9">
    <source>
        <dbReference type="PROSITE" id="PS50850"/>
    </source>
</evidence>
<evidence type="ECO:0000256" key="5">
    <source>
        <dbReference type="ARBA" id="ARBA00022692"/>
    </source>
</evidence>
<keyword evidence="4" id="KW-1003">Cell membrane</keyword>
<feature type="transmembrane region" description="Helical" evidence="8">
    <location>
        <begin position="353"/>
        <end position="372"/>
    </location>
</feature>
<dbReference type="SUPFAM" id="SSF103473">
    <property type="entry name" value="MFS general substrate transporter"/>
    <property type="match status" value="1"/>
</dbReference>
<feature type="transmembrane region" description="Helical" evidence="8">
    <location>
        <begin position="174"/>
        <end position="193"/>
    </location>
</feature>
<dbReference type="GO" id="GO:0042910">
    <property type="term" value="F:xenobiotic transmembrane transporter activity"/>
    <property type="evidence" value="ECO:0007669"/>
    <property type="project" value="InterPro"/>
</dbReference>
<keyword evidence="3 8" id="KW-0813">Transport</keyword>
<feature type="transmembrane region" description="Helical" evidence="8">
    <location>
        <begin position="85"/>
        <end position="104"/>
    </location>
</feature>
<dbReference type="FunFam" id="1.20.1720.10:FF:000005">
    <property type="entry name" value="Bcr/CflA family efflux transporter"/>
    <property type="match status" value="1"/>
</dbReference>
<dbReference type="PANTHER" id="PTHR23502">
    <property type="entry name" value="MAJOR FACILITATOR SUPERFAMILY"/>
    <property type="match status" value="1"/>
</dbReference>